<sequence length="67" mass="7588">MQGYNGAVDNTQLGEEIMTLANSYIQLDAQFSKHKNKYSVLLEKNLEHAETVAKCDRNPELVMIMSI</sequence>
<reference evidence="1 2" key="1">
    <citation type="submission" date="2018-08" db="EMBL/GenBank/DDBJ databases">
        <authorList>
            <person name="Muller C M."/>
        </authorList>
    </citation>
    <scope>NUCLEOTIDE SEQUENCE [LARGE SCALE GENOMIC DNA]</scope>
</reference>
<dbReference type="EMBL" id="LR026989">
    <property type="protein sequence ID" value="VDB87653.1"/>
    <property type="molecule type" value="Genomic_DNA"/>
</dbReference>
<accession>A0A9X9MGZ2</accession>
<evidence type="ECO:0000313" key="2">
    <source>
        <dbReference type="Proteomes" id="UP000324639"/>
    </source>
</evidence>
<gene>
    <name evidence="1" type="ORF">BGT96224V316_LOCUS4055</name>
</gene>
<protein>
    <submittedName>
        <fullName evidence="1">Bgt-51332</fullName>
    </submittedName>
</protein>
<evidence type="ECO:0000313" key="1">
    <source>
        <dbReference type="EMBL" id="VDB87653.1"/>
    </source>
</evidence>
<name>A0A9X9MGZ2_BLUGR</name>
<dbReference type="AlphaFoldDB" id="A0A9X9MGZ2"/>
<proteinExistence type="predicted"/>
<organism evidence="1 2">
    <name type="scientific">Blumeria graminis f. sp. tritici</name>
    <dbReference type="NCBI Taxonomy" id="62690"/>
    <lineage>
        <taxon>Eukaryota</taxon>
        <taxon>Fungi</taxon>
        <taxon>Dikarya</taxon>
        <taxon>Ascomycota</taxon>
        <taxon>Pezizomycotina</taxon>
        <taxon>Leotiomycetes</taxon>
        <taxon>Erysiphales</taxon>
        <taxon>Erysiphaceae</taxon>
        <taxon>Blumeria</taxon>
    </lineage>
</organism>
<keyword evidence="2" id="KW-1185">Reference proteome</keyword>
<dbReference type="Proteomes" id="UP000324639">
    <property type="component" value="Chromosome Bgt_-06"/>
</dbReference>